<dbReference type="EMBL" id="FO203512">
    <property type="protein sequence ID" value="CCK77926.1"/>
    <property type="molecule type" value="Genomic_DNA"/>
</dbReference>
<evidence type="ECO:0000256" key="1">
    <source>
        <dbReference type="SAM" id="MobiDB-lite"/>
    </source>
</evidence>
<evidence type="ECO:0000313" key="4">
    <source>
        <dbReference type="Proteomes" id="UP000032749"/>
    </source>
</evidence>
<gene>
    <name evidence="3" type="ORF">OLEAN_C37500</name>
</gene>
<organism evidence="3 4">
    <name type="scientific">Oleispira antarctica RB-8</name>
    <dbReference type="NCBI Taxonomy" id="698738"/>
    <lineage>
        <taxon>Bacteria</taxon>
        <taxon>Pseudomonadati</taxon>
        <taxon>Pseudomonadota</taxon>
        <taxon>Gammaproteobacteria</taxon>
        <taxon>Oceanospirillales</taxon>
        <taxon>Oceanospirillaceae</taxon>
        <taxon>Oleispira</taxon>
    </lineage>
</organism>
<feature type="signal peptide" evidence="2">
    <location>
        <begin position="1"/>
        <end position="24"/>
    </location>
</feature>
<reference evidence="3 4" key="1">
    <citation type="journal article" date="2013" name="Nat. Commun.">
        <title>Genome sequence and functional genomic analysis of the oil-degrading bacterium Oleispira antarctica.</title>
        <authorList>
            <person name="Kube M."/>
            <person name="Chernikova T.N."/>
            <person name="Al-Ramahi Y."/>
            <person name="Beloqui A."/>
            <person name="Lopez-Cortez N."/>
            <person name="Guazzaroni M.E."/>
            <person name="Heipieper H.J."/>
            <person name="Klages S."/>
            <person name="Kotsyurbenko O.R."/>
            <person name="Langer I."/>
            <person name="Nechitaylo T.Y."/>
            <person name="Lunsdorf H."/>
            <person name="Fernandez M."/>
            <person name="Juarez S."/>
            <person name="Ciordia S."/>
            <person name="Singer A."/>
            <person name="Kagan O."/>
            <person name="Egorova O."/>
            <person name="Petit P.A."/>
            <person name="Stogios P."/>
            <person name="Kim Y."/>
            <person name="Tchigvintsev A."/>
            <person name="Flick R."/>
            <person name="Denaro R."/>
            <person name="Genovese M."/>
            <person name="Albar J.P."/>
            <person name="Reva O.N."/>
            <person name="Martinez-Gomariz M."/>
            <person name="Tran H."/>
            <person name="Ferrer M."/>
            <person name="Savchenko A."/>
            <person name="Yakunin A.F."/>
            <person name="Yakimov M.M."/>
            <person name="Golyshina O.V."/>
            <person name="Reinhardt R."/>
            <person name="Golyshin P.N."/>
        </authorList>
    </citation>
    <scope>NUCLEOTIDE SEQUENCE [LARGE SCALE GENOMIC DNA]</scope>
</reference>
<feature type="region of interest" description="Disordered" evidence="1">
    <location>
        <begin position="45"/>
        <end position="75"/>
    </location>
</feature>
<dbReference type="HOGENOM" id="CLU_151733_0_0_6"/>
<protein>
    <recommendedName>
        <fullName evidence="5">DUF2946 domain-containing protein</fullName>
    </recommendedName>
</protein>
<feature type="chain" id="PRO_5004374331" description="DUF2946 domain-containing protein" evidence="2">
    <location>
        <begin position="25"/>
        <end position="135"/>
    </location>
</feature>
<accession>R4YRT6</accession>
<keyword evidence="4" id="KW-1185">Reference proteome</keyword>
<evidence type="ECO:0000313" key="3">
    <source>
        <dbReference type="EMBL" id="CCK77926.1"/>
    </source>
</evidence>
<name>R4YRT6_OLEAN</name>
<dbReference type="Proteomes" id="UP000032749">
    <property type="component" value="Chromosome"/>
</dbReference>
<evidence type="ECO:0008006" key="5">
    <source>
        <dbReference type="Google" id="ProtNLM"/>
    </source>
</evidence>
<evidence type="ECO:0000256" key="2">
    <source>
        <dbReference type="SAM" id="SignalP"/>
    </source>
</evidence>
<proteinExistence type="predicted"/>
<keyword evidence="2" id="KW-0732">Signal</keyword>
<dbReference type="STRING" id="698738.OLEAN_C37500"/>
<dbReference type="AlphaFoldDB" id="R4YRT6"/>
<sequence>MNKRPLLTVLLILLIALQSVVASADVHALFNAPIDHNDLALEHTHSGDTSVYGHSSNEEHASADIQQNSSDQVSDQNTEINCEHCCHCHNPNPVSALVKELSSHRDSLDLQSLRTTYQKRSELHSPALRPPIANV</sequence>
<feature type="compositionally biased region" description="Low complexity" evidence="1">
    <location>
        <begin position="66"/>
        <end position="75"/>
    </location>
</feature>
<dbReference type="KEGG" id="oai:OLEAN_C37500"/>